<dbReference type="SUPFAM" id="SSF53335">
    <property type="entry name" value="S-adenosyl-L-methionine-dependent methyltransferases"/>
    <property type="match status" value="1"/>
</dbReference>
<accession>A0QRU9</accession>
<proteinExistence type="predicted"/>
<dbReference type="eggNOG" id="COG2227">
    <property type="taxonomic scope" value="Bacteria"/>
</dbReference>
<dbReference type="RefSeq" id="WP_011727533.1">
    <property type="nucleotide sequence ID" value="NC_008596.1"/>
</dbReference>
<evidence type="ECO:0000313" key="1">
    <source>
        <dbReference type="EMBL" id="ABK71018.1"/>
    </source>
</evidence>
<dbReference type="AlphaFoldDB" id="A0QRU9"/>
<dbReference type="OrthoDB" id="224775at2"/>
<dbReference type="NCBIfam" id="TIGR04096">
    <property type="entry name" value="dnd_rel_methyl"/>
    <property type="match status" value="1"/>
</dbReference>
<dbReference type="KEGG" id="msm:MSMEG_1246"/>
<dbReference type="Proteomes" id="UP000000757">
    <property type="component" value="Chromosome"/>
</dbReference>
<sequence length="478" mass="54299">MTVDEWRSARERTAIGRGDLSMPVRQCLRDEIISTKLSLLDYGCGRGQDVARLSKMGVKAHGWDPHFAPDAPLVERDVVLMTYVLNVIENAQERRETLRKAWNLASKVLVVSCRLTWEQSSVRGAELGDGIVTSRNTFQHFFKPSEMRELVEESTGRRCVSPAPGVVYAFRHDEDRFAYLARDAISDFEWTASEDYASAVAELVAFAEKRGRPPLFEEIPEQLLPQLGKFSRRSLLEVIQKGASPDRVEEGRRRSTLDTLLYLGTSIFNGRASFSDLPPGIQADIKHCFKSYREACARADRLLAKIRDDTYIRGAMQNSPGKLTATALYVHRRAVSKMPVVLRLYEHCGFVAAGRPNDWNILKLDHRGRRVSWSSYPDFGTSPHPTLDWTYGVDMLTLESAFQSFGSRENRPLLHRKEEFLDPDDPDVPKYRRLTTAEVRAGLYQNPTLIGLEKGWATELERCGVELRGHRLVKRKPS</sequence>
<dbReference type="GeneID" id="93456094"/>
<reference evidence="1 2" key="1">
    <citation type="submission" date="2006-10" db="EMBL/GenBank/DDBJ databases">
        <authorList>
            <person name="Fleischmann R.D."/>
            <person name="Dodson R.J."/>
            <person name="Haft D.H."/>
            <person name="Merkel J.S."/>
            <person name="Nelson W.C."/>
            <person name="Fraser C.M."/>
        </authorList>
    </citation>
    <scope>NUCLEOTIDE SEQUENCE [LARGE SCALE GENOMIC DNA]</scope>
    <source>
        <strain evidence="2">ATCC 700084 / mc(2)155</strain>
    </source>
</reference>
<keyword evidence="2" id="KW-1185">Reference proteome</keyword>
<gene>
    <name evidence="1" type="ordered locus">MSMEG_1246</name>
</gene>
<name>A0QRU9_MYCS2</name>
<dbReference type="PATRIC" id="fig|246196.19.peg.1239"/>
<dbReference type="Gene3D" id="3.40.50.150">
    <property type="entry name" value="Vaccinia Virus protein VP39"/>
    <property type="match status" value="1"/>
</dbReference>
<dbReference type="KEGG" id="msb:LJ00_06210"/>
<dbReference type="PaxDb" id="246196-MSMEI_1211"/>
<dbReference type="InterPro" id="IPR024019">
    <property type="entry name" value="CHP04096"/>
</dbReference>
<protein>
    <recommendedName>
        <fullName evidence="3">DNA phosphorothioation-associated methyltransferase</fullName>
    </recommendedName>
</protein>
<dbReference type="STRING" id="246196.MSMEG_1246"/>
<evidence type="ECO:0008006" key="3">
    <source>
        <dbReference type="Google" id="ProtNLM"/>
    </source>
</evidence>
<dbReference type="InterPro" id="IPR029063">
    <property type="entry name" value="SAM-dependent_MTases_sf"/>
</dbReference>
<evidence type="ECO:0000313" key="2">
    <source>
        <dbReference type="Proteomes" id="UP000000757"/>
    </source>
</evidence>
<organism evidence="1 2">
    <name type="scientific">Mycolicibacterium smegmatis (strain ATCC 700084 / mc(2)155)</name>
    <name type="common">Mycobacterium smegmatis</name>
    <dbReference type="NCBI Taxonomy" id="246196"/>
    <lineage>
        <taxon>Bacteria</taxon>
        <taxon>Bacillati</taxon>
        <taxon>Actinomycetota</taxon>
        <taxon>Actinomycetes</taxon>
        <taxon>Mycobacteriales</taxon>
        <taxon>Mycobacteriaceae</taxon>
        <taxon>Mycolicibacterium</taxon>
    </lineage>
</organism>
<dbReference type="EMBL" id="CP000480">
    <property type="protein sequence ID" value="ABK71018.1"/>
    <property type="molecule type" value="Genomic_DNA"/>
</dbReference>